<gene>
    <name evidence="2" type="ORF">KSP39_PZI010577</name>
</gene>
<feature type="compositionally biased region" description="Polar residues" evidence="1">
    <location>
        <begin position="33"/>
        <end position="43"/>
    </location>
</feature>
<evidence type="ECO:0000313" key="2">
    <source>
        <dbReference type="EMBL" id="KAK8941414.1"/>
    </source>
</evidence>
<keyword evidence="3" id="KW-1185">Reference proteome</keyword>
<proteinExistence type="predicted"/>
<sequence length="167" mass="19292">MHIAAYTFNRAKPYTASKPGTHDGKSATPEEPLSSTPALQTGQFRAHRKRNKFPEDCLHLLGHHIPRFYNRGKSRSCVFLEAQSQSYIPIIGVPRLFRQRYARLAFPCFPSMLHYFYWMLHDFSRDLNLQSGCSCELRRSTSSIQRPLLKRQTPTILFSPTCVSSWV</sequence>
<dbReference type="EMBL" id="JBBWWQ010000008">
    <property type="protein sequence ID" value="KAK8941414.1"/>
    <property type="molecule type" value="Genomic_DNA"/>
</dbReference>
<accession>A0AAP0G780</accession>
<evidence type="ECO:0000313" key="3">
    <source>
        <dbReference type="Proteomes" id="UP001418222"/>
    </source>
</evidence>
<name>A0AAP0G780_9ASPA</name>
<dbReference type="AlphaFoldDB" id="A0AAP0G780"/>
<evidence type="ECO:0000256" key="1">
    <source>
        <dbReference type="SAM" id="MobiDB-lite"/>
    </source>
</evidence>
<feature type="region of interest" description="Disordered" evidence="1">
    <location>
        <begin position="14"/>
        <end position="46"/>
    </location>
</feature>
<dbReference type="Proteomes" id="UP001418222">
    <property type="component" value="Unassembled WGS sequence"/>
</dbReference>
<protein>
    <submittedName>
        <fullName evidence="2">Uncharacterized protein</fullName>
    </submittedName>
</protein>
<reference evidence="2 3" key="1">
    <citation type="journal article" date="2022" name="Nat. Plants">
        <title>Genomes of leafy and leafless Platanthera orchids illuminate the evolution of mycoheterotrophy.</title>
        <authorList>
            <person name="Li M.H."/>
            <person name="Liu K.W."/>
            <person name="Li Z."/>
            <person name="Lu H.C."/>
            <person name="Ye Q.L."/>
            <person name="Zhang D."/>
            <person name="Wang J.Y."/>
            <person name="Li Y.F."/>
            <person name="Zhong Z.M."/>
            <person name="Liu X."/>
            <person name="Yu X."/>
            <person name="Liu D.K."/>
            <person name="Tu X.D."/>
            <person name="Liu B."/>
            <person name="Hao Y."/>
            <person name="Liao X.Y."/>
            <person name="Jiang Y.T."/>
            <person name="Sun W.H."/>
            <person name="Chen J."/>
            <person name="Chen Y.Q."/>
            <person name="Ai Y."/>
            <person name="Zhai J.W."/>
            <person name="Wu S.S."/>
            <person name="Zhou Z."/>
            <person name="Hsiao Y.Y."/>
            <person name="Wu W.L."/>
            <person name="Chen Y.Y."/>
            <person name="Lin Y.F."/>
            <person name="Hsu J.L."/>
            <person name="Li C.Y."/>
            <person name="Wang Z.W."/>
            <person name="Zhao X."/>
            <person name="Zhong W.Y."/>
            <person name="Ma X.K."/>
            <person name="Ma L."/>
            <person name="Huang J."/>
            <person name="Chen G.Z."/>
            <person name="Huang M.Z."/>
            <person name="Huang L."/>
            <person name="Peng D.H."/>
            <person name="Luo Y.B."/>
            <person name="Zou S.Q."/>
            <person name="Chen S.P."/>
            <person name="Lan S."/>
            <person name="Tsai W.C."/>
            <person name="Van de Peer Y."/>
            <person name="Liu Z.J."/>
        </authorList>
    </citation>
    <scope>NUCLEOTIDE SEQUENCE [LARGE SCALE GENOMIC DNA]</scope>
    <source>
        <strain evidence="2">Lor287</strain>
    </source>
</reference>
<organism evidence="2 3">
    <name type="scientific">Platanthera zijinensis</name>
    <dbReference type="NCBI Taxonomy" id="2320716"/>
    <lineage>
        <taxon>Eukaryota</taxon>
        <taxon>Viridiplantae</taxon>
        <taxon>Streptophyta</taxon>
        <taxon>Embryophyta</taxon>
        <taxon>Tracheophyta</taxon>
        <taxon>Spermatophyta</taxon>
        <taxon>Magnoliopsida</taxon>
        <taxon>Liliopsida</taxon>
        <taxon>Asparagales</taxon>
        <taxon>Orchidaceae</taxon>
        <taxon>Orchidoideae</taxon>
        <taxon>Orchideae</taxon>
        <taxon>Orchidinae</taxon>
        <taxon>Platanthera</taxon>
    </lineage>
</organism>
<comment type="caution">
    <text evidence="2">The sequence shown here is derived from an EMBL/GenBank/DDBJ whole genome shotgun (WGS) entry which is preliminary data.</text>
</comment>